<gene>
    <name evidence="4" type="ORF">ENJ12_09030</name>
</gene>
<dbReference type="Gene3D" id="2.60.40.1610">
    <property type="entry name" value="Domain of unknown function DUF1254"/>
    <property type="match status" value="1"/>
</dbReference>
<evidence type="ECO:0000259" key="2">
    <source>
        <dbReference type="Pfam" id="PF06742"/>
    </source>
</evidence>
<feature type="domain" description="DUF1254" evidence="3">
    <location>
        <begin position="74"/>
        <end position="202"/>
    </location>
</feature>
<accession>A0A831RVW9</accession>
<dbReference type="InterPro" id="IPR037050">
    <property type="entry name" value="DUF1254_sf"/>
</dbReference>
<feature type="chain" id="PRO_5032828323" evidence="1">
    <location>
        <begin position="27"/>
        <end position="467"/>
    </location>
</feature>
<dbReference type="Pfam" id="PF06863">
    <property type="entry name" value="DUF1254"/>
    <property type="match status" value="1"/>
</dbReference>
<dbReference type="AlphaFoldDB" id="A0A831RVW9"/>
<dbReference type="Proteomes" id="UP000886339">
    <property type="component" value="Unassembled WGS sequence"/>
</dbReference>
<organism evidence="4">
    <name type="scientific">Thiolapillus brandeum</name>
    <dbReference type="NCBI Taxonomy" id="1076588"/>
    <lineage>
        <taxon>Bacteria</taxon>
        <taxon>Pseudomonadati</taxon>
        <taxon>Pseudomonadota</taxon>
        <taxon>Gammaproteobacteria</taxon>
        <taxon>Chromatiales</taxon>
        <taxon>Sedimenticolaceae</taxon>
        <taxon>Thiolapillus</taxon>
    </lineage>
</organism>
<reference evidence="4" key="1">
    <citation type="journal article" date="2020" name="mSystems">
        <title>Genome- and Community-Level Interaction Insights into Carbon Utilization and Element Cycling Functions of Hydrothermarchaeota in Hydrothermal Sediment.</title>
        <authorList>
            <person name="Zhou Z."/>
            <person name="Liu Y."/>
            <person name="Xu W."/>
            <person name="Pan J."/>
            <person name="Luo Z.H."/>
            <person name="Li M."/>
        </authorList>
    </citation>
    <scope>NUCLEOTIDE SEQUENCE [LARGE SCALE GENOMIC DNA]</scope>
    <source>
        <strain evidence="4">HyVt-458</strain>
    </source>
</reference>
<sequence length="467" mass="53182">MTTKLKRIALSVFAIALLGMTQFAGANPSDKEETRRIALQAYLYTYPMVLMDTTRRQMTNSAPGEILGRGPMMQFTHLKTFPEAGFKEVVRPNFDTLYSLAWVDISKEPAILSVPEIKDRFYMMPILDMWTDVFAVIGTYGTGTGAGEYALCLPDWKGDLPKDVRRIDAPTSMLWILGRTQTNGPKDYDYIHKIQAQYRIKPLSHYGKEYQPPFKKDPTVDDKTPPLNQVEKMDGKTYFNYAMALMKNYPPHITDMVMVSRMQRIGLVPDGFDFDKLPADVQDALNQAARVSHDTMRQYIPRLGYDANGWQMTTKSVGVYGNDYLQRATINLIGLGANPYEQAIYPLNTMDKNGKPPEGGKKYVMHFDKDQLPPVEAFWSITMYDEEGFHVENSLNRFAIGDRDELKFNDDGSLDIYLQHESPGKDKEPNWLPSPAKGNLGITMRLYAPKQQVLDGEWKPPYIVETE</sequence>
<dbReference type="InterPro" id="IPR010621">
    <property type="entry name" value="DUF1214"/>
</dbReference>
<dbReference type="Pfam" id="PF06742">
    <property type="entry name" value="DUF1214"/>
    <property type="match status" value="1"/>
</dbReference>
<comment type="caution">
    <text evidence="4">The sequence shown here is derived from an EMBL/GenBank/DDBJ whole genome shotgun (WGS) entry which is preliminary data.</text>
</comment>
<feature type="domain" description="DUF1214" evidence="2">
    <location>
        <begin position="342"/>
        <end position="451"/>
    </location>
</feature>
<dbReference type="Gene3D" id="2.60.120.600">
    <property type="entry name" value="Domain of unknown function DUF1214, C-terminal domain"/>
    <property type="match status" value="1"/>
</dbReference>
<dbReference type="PANTHER" id="PTHR36509">
    <property type="entry name" value="BLL3101 PROTEIN"/>
    <property type="match status" value="1"/>
</dbReference>
<evidence type="ECO:0000259" key="3">
    <source>
        <dbReference type="Pfam" id="PF06863"/>
    </source>
</evidence>
<dbReference type="SUPFAM" id="SSF160935">
    <property type="entry name" value="VPA0735-like"/>
    <property type="match status" value="1"/>
</dbReference>
<evidence type="ECO:0000256" key="1">
    <source>
        <dbReference type="SAM" id="SignalP"/>
    </source>
</evidence>
<name>A0A831RVW9_9GAMM</name>
<evidence type="ECO:0000313" key="4">
    <source>
        <dbReference type="EMBL" id="HEC06982.1"/>
    </source>
</evidence>
<dbReference type="EMBL" id="DRLF01000313">
    <property type="protein sequence ID" value="HEC06982.1"/>
    <property type="molecule type" value="Genomic_DNA"/>
</dbReference>
<dbReference type="InterPro" id="IPR010679">
    <property type="entry name" value="DUF1254"/>
</dbReference>
<keyword evidence="1" id="KW-0732">Signal</keyword>
<dbReference type="PANTHER" id="PTHR36509:SF2">
    <property type="entry name" value="BLL3101 PROTEIN"/>
    <property type="match status" value="1"/>
</dbReference>
<proteinExistence type="predicted"/>
<dbReference type="InterPro" id="IPR037049">
    <property type="entry name" value="DUF1214_C_sf"/>
</dbReference>
<protein>
    <submittedName>
        <fullName evidence="4">DUF1254 domain-containing protein</fullName>
    </submittedName>
</protein>
<feature type="signal peptide" evidence="1">
    <location>
        <begin position="1"/>
        <end position="26"/>
    </location>
</feature>